<dbReference type="PANTHER" id="PTHR16189:SF3">
    <property type="entry name" value="AMINO ACID TRANSPORTER TRANSMEMBRANE DOMAIN-CONTAINING PROTEIN"/>
    <property type="match status" value="1"/>
</dbReference>
<keyword evidence="3 5" id="KW-1133">Transmembrane helix</keyword>
<accession>A0A9W4SYU5</accession>
<dbReference type="Proteomes" id="UP001153678">
    <property type="component" value="Unassembled WGS sequence"/>
</dbReference>
<gene>
    <name evidence="7" type="ORF">FWILDA_LOCUS12690</name>
</gene>
<keyword evidence="4 5" id="KW-0472">Membrane</keyword>
<dbReference type="GO" id="GO:0016020">
    <property type="term" value="C:membrane"/>
    <property type="evidence" value="ECO:0007669"/>
    <property type="project" value="UniProtKB-SubCell"/>
</dbReference>
<feature type="transmembrane region" description="Helical" evidence="5">
    <location>
        <begin position="253"/>
        <end position="276"/>
    </location>
</feature>
<dbReference type="InterPro" id="IPR013057">
    <property type="entry name" value="AA_transpt_TM"/>
</dbReference>
<feature type="transmembrane region" description="Helical" evidence="5">
    <location>
        <begin position="92"/>
        <end position="112"/>
    </location>
</feature>
<evidence type="ECO:0000313" key="7">
    <source>
        <dbReference type="EMBL" id="CAI2186664.1"/>
    </source>
</evidence>
<evidence type="ECO:0000313" key="8">
    <source>
        <dbReference type="Proteomes" id="UP001153678"/>
    </source>
</evidence>
<feature type="domain" description="Amino acid transporter transmembrane" evidence="6">
    <location>
        <begin position="6"/>
        <end position="323"/>
    </location>
</feature>
<dbReference type="OrthoDB" id="294541at2759"/>
<keyword evidence="2 5" id="KW-0812">Transmembrane</keyword>
<dbReference type="Pfam" id="PF01490">
    <property type="entry name" value="Aa_trans"/>
    <property type="match status" value="1"/>
</dbReference>
<name>A0A9W4SYU5_9GLOM</name>
<feature type="transmembrane region" description="Helical" evidence="5">
    <location>
        <begin position="38"/>
        <end position="65"/>
    </location>
</feature>
<feature type="transmembrane region" description="Helical" evidence="5">
    <location>
        <begin position="221"/>
        <end position="241"/>
    </location>
</feature>
<feature type="transmembrane region" description="Helical" evidence="5">
    <location>
        <begin position="156"/>
        <end position="179"/>
    </location>
</feature>
<feature type="transmembrane region" description="Helical" evidence="5">
    <location>
        <begin position="363"/>
        <end position="383"/>
    </location>
</feature>
<evidence type="ECO:0000256" key="3">
    <source>
        <dbReference type="ARBA" id="ARBA00022989"/>
    </source>
</evidence>
<evidence type="ECO:0000256" key="2">
    <source>
        <dbReference type="ARBA" id="ARBA00022692"/>
    </source>
</evidence>
<feature type="transmembrane region" description="Helical" evidence="5">
    <location>
        <begin position="526"/>
        <end position="545"/>
    </location>
</feature>
<feature type="transmembrane region" description="Helical" evidence="5">
    <location>
        <begin position="7"/>
        <end position="32"/>
    </location>
</feature>
<feature type="transmembrane region" description="Helical" evidence="5">
    <location>
        <begin position="296"/>
        <end position="323"/>
    </location>
</feature>
<evidence type="ECO:0000256" key="1">
    <source>
        <dbReference type="ARBA" id="ARBA00004370"/>
    </source>
</evidence>
<protein>
    <submittedName>
        <fullName evidence="7">2468_t:CDS:1</fullName>
    </submittedName>
</protein>
<dbReference type="PANTHER" id="PTHR16189">
    <property type="entry name" value="TRANSMEMBRANE PROTEIN 104-RELATED"/>
    <property type="match status" value="1"/>
</dbReference>
<comment type="subcellular location">
    <subcellularLocation>
        <location evidence="1">Membrane</location>
    </subcellularLocation>
</comment>
<organism evidence="7 8">
    <name type="scientific">Funneliformis geosporum</name>
    <dbReference type="NCBI Taxonomy" id="1117311"/>
    <lineage>
        <taxon>Eukaryota</taxon>
        <taxon>Fungi</taxon>
        <taxon>Fungi incertae sedis</taxon>
        <taxon>Mucoromycota</taxon>
        <taxon>Glomeromycotina</taxon>
        <taxon>Glomeromycetes</taxon>
        <taxon>Glomerales</taxon>
        <taxon>Glomeraceae</taxon>
        <taxon>Funneliformis</taxon>
    </lineage>
</organism>
<comment type="caution">
    <text evidence="7">The sequence shown here is derived from an EMBL/GenBank/DDBJ whole genome shotgun (WGS) entry which is preliminary data.</text>
</comment>
<reference evidence="7" key="1">
    <citation type="submission" date="2022-08" db="EMBL/GenBank/DDBJ databases">
        <authorList>
            <person name="Kallberg Y."/>
            <person name="Tangrot J."/>
            <person name="Rosling A."/>
        </authorList>
    </citation>
    <scope>NUCLEOTIDE SEQUENCE</scope>
    <source>
        <strain evidence="7">Wild A</strain>
    </source>
</reference>
<sequence>MNGSRGISFIGSVALLVSSMTGPGLVTIPLLFQTSGWLLPTIMFTIAMSLGASASLLLCEALTTIHGNERFQRKIEFTHLSNLLIHNRKVRIIVQIIMYLAIESIIIASIILSAQAMDWMLLKIAGRTCGFSLHPDLGFICVDEETNENNPFGSNYMLATSGFMITVAFCVPLAFLDLVDNIIVQIASFGALIFIIITWIVTFILTGLTKDYIPLVSNDQSQVVGTVLFNYAFITTVPSWVNELRPDVCIKKSIWYSVIISTASYIVLGILGGMAYQMGLASNIIAEINASSHRNFVTDIATFVFPVAVLLTSIPVQFIVVRYNLVRSGFCKKGMATVLSILLPWLIVIPFQTGYWLNIFTNWASLLFTSTSNFIIPFYLYYLSQKQKEHSTIEIEHREKGLESSMNPVNKTNQSNESLVNATIVTFSSPKTKASDTLNGTINEKAARTTSNVDEAEEDLLDPNRLPRSNNDNVSIILSRKNLSNSGYAHSKQRSTTTNDIDEIYSNKPSKNSFVAFPIQRKKRTIISVVAGITSIILVGAIIIYDLVELSLGHNVFDLNEEN</sequence>
<evidence type="ECO:0000259" key="6">
    <source>
        <dbReference type="Pfam" id="PF01490"/>
    </source>
</evidence>
<proteinExistence type="predicted"/>
<feature type="transmembrane region" description="Helical" evidence="5">
    <location>
        <begin position="335"/>
        <end position="357"/>
    </location>
</feature>
<keyword evidence="8" id="KW-1185">Reference proteome</keyword>
<evidence type="ECO:0000256" key="5">
    <source>
        <dbReference type="SAM" id="Phobius"/>
    </source>
</evidence>
<feature type="transmembrane region" description="Helical" evidence="5">
    <location>
        <begin position="186"/>
        <end position="209"/>
    </location>
</feature>
<dbReference type="AlphaFoldDB" id="A0A9W4SYU5"/>
<dbReference type="EMBL" id="CAMKVN010004248">
    <property type="protein sequence ID" value="CAI2186664.1"/>
    <property type="molecule type" value="Genomic_DNA"/>
</dbReference>
<evidence type="ECO:0000256" key="4">
    <source>
        <dbReference type="ARBA" id="ARBA00023136"/>
    </source>
</evidence>